<evidence type="ECO:0000313" key="2">
    <source>
        <dbReference type="EMBL" id="MBB3207107.1"/>
    </source>
</evidence>
<dbReference type="Gene3D" id="3.30.930.10">
    <property type="entry name" value="Bira Bifunctional Protein, Domain 2"/>
    <property type="match status" value="1"/>
</dbReference>
<organism evidence="2 3">
    <name type="scientific">Aporhodopirellula rubra</name>
    <dbReference type="NCBI Taxonomy" id="980271"/>
    <lineage>
        <taxon>Bacteria</taxon>
        <taxon>Pseudomonadati</taxon>
        <taxon>Planctomycetota</taxon>
        <taxon>Planctomycetia</taxon>
        <taxon>Pirellulales</taxon>
        <taxon>Pirellulaceae</taxon>
        <taxon>Aporhodopirellula</taxon>
    </lineage>
</organism>
<dbReference type="EC" id="6.3.1.20" evidence="2"/>
<keyword evidence="2" id="KW-0436">Ligase</keyword>
<accession>A0A7W5E0P4</accession>
<feature type="domain" description="BPL/LPL catalytic" evidence="1">
    <location>
        <begin position="50"/>
        <end position="272"/>
    </location>
</feature>
<name>A0A7W5E0P4_9BACT</name>
<sequence>MRFVASRMWVGHAMTQAASPTRGRLLPFALHDAAANMATDEAIAEAVALKDVAPTLRFYGWSRPTLSLGYFQSLNDATPWSDPTGCVASKADGTLSGIVDDGRVDIVRRSTGGGAILHHFELTYSLSLPLSDTGPGARECVYQTVHQCVIESLADVGVAAMPYRDTTAAAEKLSRDAVSDSNTGLRSKRDEPFLCFQRRTDEDLICGGYKIAGSAQRRVRGGVLQHGSLLLRVSRHAPSLPGINELSSVAIEPHEIEASIAAKVGTAMGIDWQSGDLTDSELTASKRIRQQRYAAAEWTGRR</sequence>
<dbReference type="InterPro" id="IPR045864">
    <property type="entry name" value="aa-tRNA-synth_II/BPL/LPL"/>
</dbReference>
<dbReference type="InterPro" id="IPR050664">
    <property type="entry name" value="Octanoyltrans_LipM/LipL"/>
</dbReference>
<keyword evidence="3" id="KW-1185">Reference proteome</keyword>
<proteinExistence type="predicted"/>
<dbReference type="AlphaFoldDB" id="A0A7W5E0P4"/>
<dbReference type="RefSeq" id="WP_246419754.1">
    <property type="nucleotide sequence ID" value="NZ_JACHXU010000009.1"/>
</dbReference>
<gene>
    <name evidence="2" type="ORF">FHS27_002926</name>
</gene>
<comment type="caution">
    <text evidence="2">The sequence shown here is derived from an EMBL/GenBank/DDBJ whole genome shotgun (WGS) entry which is preliminary data.</text>
</comment>
<dbReference type="SUPFAM" id="SSF55681">
    <property type="entry name" value="Class II aaRS and biotin synthetases"/>
    <property type="match status" value="1"/>
</dbReference>
<dbReference type="Pfam" id="PF21948">
    <property type="entry name" value="LplA-B_cat"/>
    <property type="match status" value="1"/>
</dbReference>
<dbReference type="EMBL" id="JACHXU010000009">
    <property type="protein sequence ID" value="MBB3207107.1"/>
    <property type="molecule type" value="Genomic_DNA"/>
</dbReference>
<dbReference type="InterPro" id="IPR004143">
    <property type="entry name" value="BPL_LPL_catalytic"/>
</dbReference>
<evidence type="ECO:0000259" key="1">
    <source>
        <dbReference type="PROSITE" id="PS51733"/>
    </source>
</evidence>
<protein>
    <submittedName>
        <fullName evidence="2">Lipoate-protein ligase A</fullName>
        <ecNumber evidence="2">6.3.1.20</ecNumber>
    </submittedName>
</protein>
<dbReference type="PROSITE" id="PS51733">
    <property type="entry name" value="BPL_LPL_CATALYTIC"/>
    <property type="match status" value="1"/>
</dbReference>
<evidence type="ECO:0000313" key="3">
    <source>
        <dbReference type="Proteomes" id="UP000536179"/>
    </source>
</evidence>
<dbReference type="Proteomes" id="UP000536179">
    <property type="component" value="Unassembled WGS sequence"/>
</dbReference>
<dbReference type="PANTHER" id="PTHR43679">
    <property type="entry name" value="OCTANOYLTRANSFERASE LIPM-RELATED"/>
    <property type="match status" value="1"/>
</dbReference>
<dbReference type="GO" id="GO:0016979">
    <property type="term" value="F:lipoate-protein ligase activity"/>
    <property type="evidence" value="ECO:0007669"/>
    <property type="project" value="UniProtKB-EC"/>
</dbReference>
<reference evidence="2 3" key="1">
    <citation type="submission" date="2020-08" db="EMBL/GenBank/DDBJ databases">
        <title>Genomic Encyclopedia of Type Strains, Phase III (KMG-III): the genomes of soil and plant-associated and newly described type strains.</title>
        <authorList>
            <person name="Whitman W."/>
        </authorList>
    </citation>
    <scope>NUCLEOTIDE SEQUENCE [LARGE SCALE GENOMIC DNA]</scope>
    <source>
        <strain evidence="2 3">CECT 8075</strain>
    </source>
</reference>
<dbReference type="PANTHER" id="PTHR43679:SF2">
    <property type="entry name" value="OCTANOYL-[GCVH]:PROTEIN N-OCTANOYLTRANSFERASE"/>
    <property type="match status" value="1"/>
</dbReference>